<gene>
    <name evidence="2" type="ORF">E4U42_001964</name>
</gene>
<proteinExistence type="predicted"/>
<dbReference type="OrthoDB" id="5425061at2759"/>
<sequence>MFDFFPDAKRVRREDLNDSAAEASRQEADEAVDADLQARLHAQIAESLGLLDTTPPHQEAGANPCQKTAATPRHSRSLAQGSPDDETPDQPDDDNHPHQDEFEFRLFSSRPPTRVTLENDDDATTTRDGAIANPRPPSFYLASHTPRARKDEYLVAAVSGEHVVLRSHRPSWGMAYPWRVVPG</sequence>
<evidence type="ECO:0000313" key="3">
    <source>
        <dbReference type="Proteomes" id="UP000811619"/>
    </source>
</evidence>
<protein>
    <submittedName>
        <fullName evidence="2">Uncharacterized protein</fullName>
    </submittedName>
</protein>
<evidence type="ECO:0000256" key="1">
    <source>
        <dbReference type="SAM" id="MobiDB-lite"/>
    </source>
</evidence>
<dbReference type="AlphaFoldDB" id="A0A8K0IZ82"/>
<dbReference type="InterPro" id="IPR018555">
    <property type="entry name" value="C630.06c-like"/>
</dbReference>
<feature type="compositionally biased region" description="Basic and acidic residues" evidence="1">
    <location>
        <begin position="1"/>
        <end position="16"/>
    </location>
</feature>
<comment type="caution">
    <text evidence="2">The sequence shown here is derived from an EMBL/GenBank/DDBJ whole genome shotgun (WGS) entry which is preliminary data.</text>
</comment>
<accession>A0A8K0IZ82</accession>
<dbReference type="Pfam" id="PF09428">
    <property type="entry name" value="DUF2011"/>
    <property type="match status" value="1"/>
</dbReference>
<feature type="compositionally biased region" description="Basic and acidic residues" evidence="1">
    <location>
        <begin position="93"/>
        <end position="104"/>
    </location>
</feature>
<feature type="region of interest" description="Disordered" evidence="1">
    <location>
        <begin position="47"/>
        <end position="139"/>
    </location>
</feature>
<evidence type="ECO:0000313" key="2">
    <source>
        <dbReference type="EMBL" id="KAG5912720.1"/>
    </source>
</evidence>
<reference evidence="2" key="1">
    <citation type="journal article" date="2020" name="bioRxiv">
        <title>Whole genome comparisons of ergot fungi reveals the divergence and evolution of species within the genus Claviceps are the result of varying mechanisms driving genome evolution and host range expansion.</title>
        <authorList>
            <person name="Wyka S.A."/>
            <person name="Mondo S.J."/>
            <person name="Liu M."/>
            <person name="Dettman J."/>
            <person name="Nalam V."/>
            <person name="Broders K.D."/>
        </authorList>
    </citation>
    <scope>NUCLEOTIDE SEQUENCE</scope>
    <source>
        <strain evidence="2">CCC 489</strain>
    </source>
</reference>
<feature type="region of interest" description="Disordered" evidence="1">
    <location>
        <begin position="1"/>
        <end position="34"/>
    </location>
</feature>
<organism evidence="2 3">
    <name type="scientific">Claviceps africana</name>
    <dbReference type="NCBI Taxonomy" id="83212"/>
    <lineage>
        <taxon>Eukaryota</taxon>
        <taxon>Fungi</taxon>
        <taxon>Dikarya</taxon>
        <taxon>Ascomycota</taxon>
        <taxon>Pezizomycotina</taxon>
        <taxon>Sordariomycetes</taxon>
        <taxon>Hypocreomycetidae</taxon>
        <taxon>Hypocreales</taxon>
        <taxon>Clavicipitaceae</taxon>
        <taxon>Claviceps</taxon>
    </lineage>
</organism>
<feature type="non-terminal residue" evidence="2">
    <location>
        <position position="183"/>
    </location>
</feature>
<keyword evidence="3" id="KW-1185">Reference proteome</keyword>
<feature type="compositionally biased region" description="Acidic residues" evidence="1">
    <location>
        <begin position="83"/>
        <end position="92"/>
    </location>
</feature>
<dbReference type="EMBL" id="SRPY01001629">
    <property type="protein sequence ID" value="KAG5912720.1"/>
    <property type="molecule type" value="Genomic_DNA"/>
</dbReference>
<dbReference type="Proteomes" id="UP000811619">
    <property type="component" value="Unassembled WGS sequence"/>
</dbReference>
<name>A0A8K0IZ82_9HYPO</name>